<evidence type="ECO:0000313" key="1">
    <source>
        <dbReference type="EMBL" id="CAB4338043.1"/>
    </source>
</evidence>
<organism evidence="1">
    <name type="scientific">freshwater metagenome</name>
    <dbReference type="NCBI Taxonomy" id="449393"/>
    <lineage>
        <taxon>unclassified sequences</taxon>
        <taxon>metagenomes</taxon>
        <taxon>ecological metagenomes</taxon>
    </lineage>
</organism>
<reference evidence="1" key="1">
    <citation type="submission" date="2020-05" db="EMBL/GenBank/DDBJ databases">
        <authorList>
            <person name="Chiriac C."/>
            <person name="Salcher M."/>
            <person name="Ghai R."/>
            <person name="Kavagutti S V."/>
        </authorList>
    </citation>
    <scope>NUCLEOTIDE SEQUENCE</scope>
</reference>
<accession>A0A6J5ZEJ9</accession>
<sequence>MASDSEKFDLAILGLSPVEGKRLELEAELGEFEFAGEPYRPEPQPCPVVVDVTRMNSEGWSLKLQFETTMRGTCMRCLGPAERKITVEVREVDQLDGGEELDSPYLNGSIVSLDQWAHDSLALALPTQVICKPQCLGLCPRCGIDLNLDPGHEHEADKDPRWSKLDELKFD</sequence>
<name>A0A6J5ZEJ9_9ZZZZ</name>
<dbReference type="Pfam" id="PF02620">
    <property type="entry name" value="YceD"/>
    <property type="match status" value="1"/>
</dbReference>
<dbReference type="InterPro" id="IPR003772">
    <property type="entry name" value="YceD"/>
</dbReference>
<dbReference type="AlphaFoldDB" id="A0A6J5ZEJ9"/>
<dbReference type="EMBL" id="CAESAO010000017">
    <property type="protein sequence ID" value="CAB4338043.1"/>
    <property type="molecule type" value="Genomic_DNA"/>
</dbReference>
<gene>
    <name evidence="1" type="ORF">UFOPK3522_00341</name>
</gene>
<protein>
    <submittedName>
        <fullName evidence="1">Unannotated protein</fullName>
    </submittedName>
</protein>
<proteinExistence type="predicted"/>